<dbReference type="InterPro" id="IPR003838">
    <property type="entry name" value="ABC3_permease_C"/>
</dbReference>
<evidence type="ECO:0000256" key="3">
    <source>
        <dbReference type="ARBA" id="ARBA00022692"/>
    </source>
</evidence>
<protein>
    <submittedName>
        <fullName evidence="10">ABC transporter substrate-binding protein</fullName>
    </submittedName>
</protein>
<dbReference type="InterPro" id="IPR017800">
    <property type="entry name" value="ADOP"/>
</dbReference>
<feature type="transmembrane region" description="Helical" evidence="7">
    <location>
        <begin position="733"/>
        <end position="754"/>
    </location>
</feature>
<evidence type="ECO:0000259" key="8">
    <source>
        <dbReference type="Pfam" id="PF02687"/>
    </source>
</evidence>
<feature type="domain" description="MacB-like periplasmic core" evidence="9">
    <location>
        <begin position="457"/>
        <end position="654"/>
    </location>
</feature>
<dbReference type="InterPro" id="IPR025857">
    <property type="entry name" value="MacB_PCD"/>
</dbReference>
<feature type="transmembrane region" description="Helical" evidence="7">
    <location>
        <begin position="306"/>
        <end position="327"/>
    </location>
</feature>
<dbReference type="PANTHER" id="PTHR30572">
    <property type="entry name" value="MEMBRANE COMPONENT OF TRANSPORTER-RELATED"/>
    <property type="match status" value="1"/>
</dbReference>
<dbReference type="PANTHER" id="PTHR30572:SF4">
    <property type="entry name" value="ABC TRANSPORTER PERMEASE YTRF"/>
    <property type="match status" value="1"/>
</dbReference>
<dbReference type="OrthoDB" id="99551at2"/>
<dbReference type="AlphaFoldDB" id="A0A372IUG5"/>
<feature type="transmembrane region" description="Helical" evidence="7">
    <location>
        <begin position="818"/>
        <end position="838"/>
    </location>
</feature>
<evidence type="ECO:0000259" key="9">
    <source>
        <dbReference type="Pfam" id="PF12704"/>
    </source>
</evidence>
<proteinExistence type="inferred from homology"/>
<feature type="transmembrane region" description="Helical" evidence="7">
    <location>
        <begin position="359"/>
        <end position="381"/>
    </location>
</feature>
<feature type="transmembrane region" description="Helical" evidence="7">
    <location>
        <begin position="446"/>
        <end position="469"/>
    </location>
</feature>
<organism evidence="10 11">
    <name type="scientific">Paracidobacterium acidisoli</name>
    <dbReference type="NCBI Taxonomy" id="2303751"/>
    <lineage>
        <taxon>Bacteria</taxon>
        <taxon>Pseudomonadati</taxon>
        <taxon>Acidobacteriota</taxon>
        <taxon>Terriglobia</taxon>
        <taxon>Terriglobales</taxon>
        <taxon>Acidobacteriaceae</taxon>
        <taxon>Paracidobacterium</taxon>
    </lineage>
</organism>
<evidence type="ECO:0000313" key="11">
    <source>
        <dbReference type="Proteomes" id="UP000264702"/>
    </source>
</evidence>
<keyword evidence="11" id="KW-1185">Reference proteome</keyword>
<dbReference type="GO" id="GO:0022857">
    <property type="term" value="F:transmembrane transporter activity"/>
    <property type="evidence" value="ECO:0007669"/>
    <property type="project" value="TreeGrafter"/>
</dbReference>
<keyword evidence="3 7" id="KW-0812">Transmembrane</keyword>
<evidence type="ECO:0000256" key="6">
    <source>
        <dbReference type="ARBA" id="ARBA00038076"/>
    </source>
</evidence>
<keyword evidence="4 7" id="KW-1133">Transmembrane helix</keyword>
<evidence type="ECO:0000256" key="4">
    <source>
        <dbReference type="ARBA" id="ARBA00022989"/>
    </source>
</evidence>
<feature type="domain" description="ABC3 transporter permease C-terminal" evidence="8">
    <location>
        <begin position="733"/>
        <end position="846"/>
    </location>
</feature>
<evidence type="ECO:0000256" key="1">
    <source>
        <dbReference type="ARBA" id="ARBA00004651"/>
    </source>
</evidence>
<dbReference type="EMBL" id="QVQT01000001">
    <property type="protein sequence ID" value="RFU18558.1"/>
    <property type="molecule type" value="Genomic_DNA"/>
</dbReference>
<comment type="similarity">
    <text evidence="6">Belongs to the ABC-4 integral membrane protein family.</text>
</comment>
<evidence type="ECO:0000256" key="5">
    <source>
        <dbReference type="ARBA" id="ARBA00023136"/>
    </source>
</evidence>
<feature type="domain" description="MacB-like periplasmic core" evidence="9">
    <location>
        <begin position="22"/>
        <end position="254"/>
    </location>
</feature>
<evidence type="ECO:0000256" key="7">
    <source>
        <dbReference type="SAM" id="Phobius"/>
    </source>
</evidence>
<sequence>MQTLRQDIAYALRQMRLSPVFTLTAMLTLALGIGATTAIFSLIDTVMLKSLPVADPSSLYRVGEGRDCCIEGSPQDNWGMFSYPFYQRMKENAPEFAELAAFEAGGYEVSVRRSERDRMAKPLRGEFVTGNYFSTFGVSAFAGRTLAPSDDEASSAPAAMLSYRAWQQEYGSDPGVVGSTFILSDHPFTIVGITPPGFFGETLRSDPPEVYLPVQQEPQFRGENSLLHRFPAWLRVIGRLKPGASPNALPGRMTNLLRAWLVTDSGMPSEWMSGVKAQLSKQTIRVIPAGGGVAAMKADYAVSLRILLAVCCLVLLIACANIANLLLARGASRRTQTSVRLALGASRSRLIRQSLTESLVLSVMGGAAGLAVAYVGVKAVVALAFHGAKYVPIGAAPSLPVLGFAFGLSLVTGMLFGTAPAWLATHADPAEALRGANRSTRDRSSFSQKALVVVQATLSVVLLAGAGLLTRSLDKLQHQDFGYALDHRVTISLTAPFSTYSQPRLDAMYRELQDRLTHLPGVEHAALAQYTPLEDNWGEIVIRQGHGMPNMNDDIGSSWDHVGPGYLETLDERVIRGRGLTEDDTASTQNVAVVNQTFVKRFFKPGEDPIGAHFGLDLPQYSSTYEIVGVVPDAKYIWGNLTGSEPPRPLFFVALAQRAHYDNPLMQSIDDSTHYIEGAVLQVHGGMEGLEPQVRQVLSDIDPNLTLLSLQTLEDQVDGNFDQQRAVARMTGLFGILALILAAVGLYGVTAYTVERRTSEIGVRMALGANRVNVVRLVLRGAFLQILVGLLIGIPISIGCSRLIASQLYQVKGWDPLVLGGAVLALAVCALIASIIPAQRAASINPVKALRTE</sequence>
<dbReference type="Pfam" id="PF02687">
    <property type="entry name" value="FtsX"/>
    <property type="match status" value="2"/>
</dbReference>
<feature type="transmembrane region" description="Helical" evidence="7">
    <location>
        <begin position="401"/>
        <end position="425"/>
    </location>
</feature>
<gene>
    <name evidence="10" type="ORF">D0Y96_03145</name>
</gene>
<dbReference type="RefSeq" id="WP_117297853.1">
    <property type="nucleotide sequence ID" value="NZ_QVQT02000001.1"/>
</dbReference>
<keyword evidence="2" id="KW-1003">Cell membrane</keyword>
<dbReference type="GO" id="GO:0005886">
    <property type="term" value="C:plasma membrane"/>
    <property type="evidence" value="ECO:0007669"/>
    <property type="project" value="UniProtKB-SubCell"/>
</dbReference>
<keyword evidence="5 7" id="KW-0472">Membrane</keyword>
<name>A0A372IUG5_9BACT</name>
<feature type="transmembrane region" description="Helical" evidence="7">
    <location>
        <begin position="774"/>
        <end position="798"/>
    </location>
</feature>
<accession>A0A372IUG5</accession>
<feature type="transmembrane region" description="Helical" evidence="7">
    <location>
        <begin position="20"/>
        <end position="43"/>
    </location>
</feature>
<comment type="subcellular location">
    <subcellularLocation>
        <location evidence="1">Cell membrane</location>
        <topology evidence="1">Multi-pass membrane protein</topology>
    </subcellularLocation>
</comment>
<dbReference type="NCBIfam" id="TIGR03434">
    <property type="entry name" value="ADOP"/>
    <property type="match status" value="1"/>
</dbReference>
<comment type="caution">
    <text evidence="10">The sequence shown here is derived from an EMBL/GenBank/DDBJ whole genome shotgun (WGS) entry which is preliminary data.</text>
</comment>
<dbReference type="Pfam" id="PF12704">
    <property type="entry name" value="MacB_PCD"/>
    <property type="match status" value="2"/>
</dbReference>
<feature type="domain" description="ABC3 transporter permease C-terminal" evidence="8">
    <location>
        <begin position="311"/>
        <end position="429"/>
    </location>
</feature>
<evidence type="ECO:0000256" key="2">
    <source>
        <dbReference type="ARBA" id="ARBA00022475"/>
    </source>
</evidence>
<reference evidence="10 11" key="1">
    <citation type="submission" date="2018-08" db="EMBL/GenBank/DDBJ databases">
        <title>Acidipila sp. 4G-K13, an acidobacterium isolated from forest soil.</title>
        <authorList>
            <person name="Gao Z.-H."/>
            <person name="Qiu L.-H."/>
        </authorList>
    </citation>
    <scope>NUCLEOTIDE SEQUENCE [LARGE SCALE GENOMIC DNA]</scope>
    <source>
        <strain evidence="10 11">4G-K13</strain>
    </source>
</reference>
<evidence type="ECO:0000313" key="10">
    <source>
        <dbReference type="EMBL" id="RFU18558.1"/>
    </source>
</evidence>
<dbReference type="InterPro" id="IPR050250">
    <property type="entry name" value="Macrolide_Exporter_MacB"/>
</dbReference>
<dbReference type="Proteomes" id="UP000264702">
    <property type="component" value="Unassembled WGS sequence"/>
</dbReference>